<dbReference type="SUPFAM" id="SSF109604">
    <property type="entry name" value="HD-domain/PDEase-like"/>
    <property type="match status" value="1"/>
</dbReference>
<sequence>MKVLLIDNKSKSLTHLNDLLKQQLCQTASVTDPLTGLKLLQKHNFDVVIVADNLEKTSVINLLKAITIKFPKLIRIAHIHEDIAQINHYAHYVFIPPVEPISVINTVLSFQGNHKKITKEIIVKSVAKVKALPSPPRVYMQLNAILKNANTDSDKIADIITQDPALAAKVIQSANNIFGQTDKPLSSIAEAITKLGVDTLSCIVMTAEMFSYQPDIPNFSLLDEQTHCLATARFAASLVSVELKQDTLLAGLLHDIGKLVLFEIDKALTLKYFANNARTSDAIELEEKIFSTDHTQIGAYLLHTWSFPYYLIDAVLKHHQPKELLNKEIGISQAVYLANCLLEEKDVDDAFLQHFNLVEKIDRLKQKALRFK</sequence>
<dbReference type="Gene3D" id="1.10.3210.10">
    <property type="entry name" value="Hypothetical protein af1432"/>
    <property type="match status" value="1"/>
</dbReference>
<evidence type="ECO:0000313" key="4">
    <source>
        <dbReference type="EMBL" id="MDT0604655.1"/>
    </source>
</evidence>
<dbReference type="PROSITE" id="PS50110">
    <property type="entry name" value="RESPONSE_REGULATORY"/>
    <property type="match status" value="1"/>
</dbReference>
<comment type="caution">
    <text evidence="4">The sequence shown here is derived from an EMBL/GenBank/DDBJ whole genome shotgun (WGS) entry which is preliminary data.</text>
</comment>
<dbReference type="Pfam" id="PF08668">
    <property type="entry name" value="HDOD"/>
    <property type="match status" value="1"/>
</dbReference>
<dbReference type="EMBL" id="JAVRIF010000008">
    <property type="protein sequence ID" value="MDT0604655.1"/>
    <property type="molecule type" value="Genomic_DNA"/>
</dbReference>
<proteinExistence type="predicted"/>
<dbReference type="InterPro" id="IPR003607">
    <property type="entry name" value="HD/PDEase_dom"/>
</dbReference>
<gene>
    <name evidence="4" type="ORF">RM573_13675</name>
</gene>
<dbReference type="SUPFAM" id="SSF52172">
    <property type="entry name" value="CheY-like"/>
    <property type="match status" value="1"/>
</dbReference>
<comment type="caution">
    <text evidence="1">Lacks conserved residue(s) required for the propagation of feature annotation.</text>
</comment>
<dbReference type="InterPro" id="IPR013976">
    <property type="entry name" value="HDOD"/>
</dbReference>
<dbReference type="InterPro" id="IPR001789">
    <property type="entry name" value="Sig_transdc_resp-reg_receiver"/>
</dbReference>
<dbReference type="PANTHER" id="PTHR33525">
    <property type="match status" value="1"/>
</dbReference>
<evidence type="ECO:0000313" key="5">
    <source>
        <dbReference type="Proteomes" id="UP001266357"/>
    </source>
</evidence>
<dbReference type="InterPro" id="IPR011006">
    <property type="entry name" value="CheY-like_superfamily"/>
</dbReference>
<dbReference type="Proteomes" id="UP001266357">
    <property type="component" value="Unassembled WGS sequence"/>
</dbReference>
<dbReference type="NCBIfam" id="TIGR00277">
    <property type="entry name" value="HDIG"/>
    <property type="match status" value="1"/>
</dbReference>
<evidence type="ECO:0000259" key="2">
    <source>
        <dbReference type="PROSITE" id="PS50110"/>
    </source>
</evidence>
<keyword evidence="5" id="KW-1185">Reference proteome</keyword>
<accession>A0ABU3A4D0</accession>
<dbReference type="InterPro" id="IPR052340">
    <property type="entry name" value="RNase_Y/CdgJ"/>
</dbReference>
<dbReference type="PROSITE" id="PS51833">
    <property type="entry name" value="HDOD"/>
    <property type="match status" value="1"/>
</dbReference>
<feature type="domain" description="HDOD" evidence="3">
    <location>
        <begin position="132"/>
        <end position="321"/>
    </location>
</feature>
<protein>
    <submittedName>
        <fullName evidence="4">HDOD domain-containing protein</fullName>
    </submittedName>
</protein>
<dbReference type="CDD" id="cd00077">
    <property type="entry name" value="HDc"/>
    <property type="match status" value="1"/>
</dbReference>
<evidence type="ECO:0000256" key="1">
    <source>
        <dbReference type="PROSITE-ProRule" id="PRU00169"/>
    </source>
</evidence>
<reference evidence="4 5" key="1">
    <citation type="submission" date="2023-09" db="EMBL/GenBank/DDBJ databases">
        <authorList>
            <person name="Rey-Velasco X."/>
        </authorList>
    </citation>
    <scope>NUCLEOTIDE SEQUENCE [LARGE SCALE GENOMIC DNA]</scope>
    <source>
        <strain evidence="4 5">W431</strain>
    </source>
</reference>
<feature type="domain" description="Response regulatory" evidence="2">
    <location>
        <begin position="2"/>
        <end position="111"/>
    </location>
</feature>
<name>A0ABU3A4D0_9GAMM</name>
<dbReference type="Gene3D" id="3.40.50.2300">
    <property type="match status" value="1"/>
</dbReference>
<dbReference type="PANTHER" id="PTHR33525:SF6">
    <property type="entry name" value="HDOD DOMAIN-CONTAINING PROTEIN"/>
    <property type="match status" value="1"/>
</dbReference>
<dbReference type="InterPro" id="IPR006675">
    <property type="entry name" value="HDIG_dom"/>
</dbReference>
<dbReference type="RefSeq" id="WP_311583178.1">
    <property type="nucleotide sequence ID" value="NZ_JAVRIF010000008.1"/>
</dbReference>
<evidence type="ECO:0000259" key="3">
    <source>
        <dbReference type="PROSITE" id="PS51833"/>
    </source>
</evidence>
<organism evidence="4 5">
    <name type="scientific">Thalassotalea castellviae</name>
    <dbReference type="NCBI Taxonomy" id="3075612"/>
    <lineage>
        <taxon>Bacteria</taxon>
        <taxon>Pseudomonadati</taxon>
        <taxon>Pseudomonadota</taxon>
        <taxon>Gammaproteobacteria</taxon>
        <taxon>Alteromonadales</taxon>
        <taxon>Colwelliaceae</taxon>
        <taxon>Thalassotalea</taxon>
    </lineage>
</organism>